<dbReference type="Gramene" id="KOM53176">
    <property type="protein sequence ID" value="KOM53176"/>
    <property type="gene ID" value="LR48_Vigan09g183500"/>
</dbReference>
<dbReference type="Proteomes" id="UP000053144">
    <property type="component" value="Chromosome 9"/>
</dbReference>
<organism evidence="1 2">
    <name type="scientific">Phaseolus angularis</name>
    <name type="common">Azuki bean</name>
    <name type="synonym">Vigna angularis</name>
    <dbReference type="NCBI Taxonomy" id="3914"/>
    <lineage>
        <taxon>Eukaryota</taxon>
        <taxon>Viridiplantae</taxon>
        <taxon>Streptophyta</taxon>
        <taxon>Embryophyta</taxon>
        <taxon>Tracheophyta</taxon>
        <taxon>Spermatophyta</taxon>
        <taxon>Magnoliopsida</taxon>
        <taxon>eudicotyledons</taxon>
        <taxon>Gunneridae</taxon>
        <taxon>Pentapetalae</taxon>
        <taxon>rosids</taxon>
        <taxon>fabids</taxon>
        <taxon>Fabales</taxon>
        <taxon>Fabaceae</taxon>
        <taxon>Papilionoideae</taxon>
        <taxon>50 kb inversion clade</taxon>
        <taxon>NPAAA clade</taxon>
        <taxon>indigoferoid/millettioid clade</taxon>
        <taxon>Phaseoleae</taxon>
        <taxon>Vigna</taxon>
    </lineage>
</organism>
<protein>
    <submittedName>
        <fullName evidence="1">Uncharacterized protein</fullName>
    </submittedName>
</protein>
<sequence>MNEQSKSNKLRSPVGTTVLMTKRKNVGVRDMKEKWLRKTTDERVARFVLELVPPFDLVRTRGVGRVDVFLPSLLLGSVRGFVGGRKSFPPSNQPAMVDAGSVLTEPMCERRRRGERRRRQCVMSDLRRQHRGRVTALSGDDNVNDGL</sequence>
<evidence type="ECO:0000313" key="1">
    <source>
        <dbReference type="EMBL" id="KOM53176.1"/>
    </source>
</evidence>
<proteinExistence type="predicted"/>
<evidence type="ECO:0000313" key="2">
    <source>
        <dbReference type="Proteomes" id="UP000053144"/>
    </source>
</evidence>
<reference evidence="2" key="1">
    <citation type="journal article" date="2015" name="Proc. Natl. Acad. Sci. U.S.A.">
        <title>Genome sequencing of adzuki bean (Vigna angularis) provides insight into high starch and low fat accumulation and domestication.</title>
        <authorList>
            <person name="Yang K."/>
            <person name="Tian Z."/>
            <person name="Chen C."/>
            <person name="Luo L."/>
            <person name="Zhao B."/>
            <person name="Wang Z."/>
            <person name="Yu L."/>
            <person name="Li Y."/>
            <person name="Sun Y."/>
            <person name="Li W."/>
            <person name="Chen Y."/>
            <person name="Li Y."/>
            <person name="Zhang Y."/>
            <person name="Ai D."/>
            <person name="Zhao J."/>
            <person name="Shang C."/>
            <person name="Ma Y."/>
            <person name="Wu B."/>
            <person name="Wang M."/>
            <person name="Gao L."/>
            <person name="Sun D."/>
            <person name="Zhang P."/>
            <person name="Guo F."/>
            <person name="Wang W."/>
            <person name="Li Y."/>
            <person name="Wang J."/>
            <person name="Varshney R.K."/>
            <person name="Wang J."/>
            <person name="Ling H.Q."/>
            <person name="Wan P."/>
        </authorList>
    </citation>
    <scope>NUCLEOTIDE SEQUENCE</scope>
    <source>
        <strain evidence="2">cv. Jingnong 6</strain>
    </source>
</reference>
<gene>
    <name evidence="1" type="ORF">LR48_Vigan09g183500</name>
</gene>
<dbReference type="EMBL" id="CM003379">
    <property type="protein sequence ID" value="KOM53176.1"/>
    <property type="molecule type" value="Genomic_DNA"/>
</dbReference>
<dbReference type="AlphaFoldDB" id="A0A0L9VDN8"/>
<accession>A0A0L9VDN8</accession>
<name>A0A0L9VDN8_PHAAN</name>